<evidence type="ECO:0000256" key="1">
    <source>
        <dbReference type="SAM" id="Phobius"/>
    </source>
</evidence>
<reference evidence="2" key="1">
    <citation type="submission" date="2015-12" db="EMBL/GenBank/DDBJ databases">
        <title>Gene expression during late stages of embryo sac development: a critical building block for successful pollen-pistil interactions.</title>
        <authorList>
            <person name="Liu Y."/>
            <person name="Joly V."/>
            <person name="Sabar M."/>
            <person name="Matton D.P."/>
        </authorList>
    </citation>
    <scope>NUCLEOTIDE SEQUENCE</scope>
</reference>
<sequence>MEGFSSMMRITIHNNWLKGFRIGEGGLEICHLLYVDDTIIFCEATVEQVTYVRVILVIFGDVSGLKVEWRKSSIFPIKRQRMFSPWLVCWGVKWACCLLCIWVCH</sequence>
<proteinExistence type="predicted"/>
<keyword evidence="1" id="KW-0812">Transmembrane</keyword>
<accession>A0A0V0H162</accession>
<dbReference type="AlphaFoldDB" id="A0A0V0H162"/>
<keyword evidence="1" id="KW-1133">Transmembrane helix</keyword>
<protein>
    <submittedName>
        <fullName evidence="2">Putative ovule protein</fullName>
    </submittedName>
</protein>
<keyword evidence="1" id="KW-0472">Membrane</keyword>
<feature type="transmembrane region" description="Helical" evidence="1">
    <location>
        <begin position="83"/>
        <end position="104"/>
    </location>
</feature>
<evidence type="ECO:0000313" key="2">
    <source>
        <dbReference type="EMBL" id="JAP14126.1"/>
    </source>
</evidence>
<name>A0A0V0H162_SOLCH</name>
<dbReference type="EMBL" id="GEDG01027014">
    <property type="protein sequence ID" value="JAP14126.1"/>
    <property type="molecule type" value="Transcribed_RNA"/>
</dbReference>
<organism evidence="2">
    <name type="scientific">Solanum chacoense</name>
    <name type="common">Chaco potato</name>
    <dbReference type="NCBI Taxonomy" id="4108"/>
    <lineage>
        <taxon>Eukaryota</taxon>
        <taxon>Viridiplantae</taxon>
        <taxon>Streptophyta</taxon>
        <taxon>Embryophyta</taxon>
        <taxon>Tracheophyta</taxon>
        <taxon>Spermatophyta</taxon>
        <taxon>Magnoliopsida</taxon>
        <taxon>eudicotyledons</taxon>
        <taxon>Gunneridae</taxon>
        <taxon>Pentapetalae</taxon>
        <taxon>asterids</taxon>
        <taxon>lamiids</taxon>
        <taxon>Solanales</taxon>
        <taxon>Solanaceae</taxon>
        <taxon>Solanoideae</taxon>
        <taxon>Solaneae</taxon>
        <taxon>Solanum</taxon>
    </lineage>
</organism>